<dbReference type="Proteomes" id="UP000325255">
    <property type="component" value="Unassembled WGS sequence"/>
</dbReference>
<gene>
    <name evidence="2" type="ORF">F1189_19095</name>
</gene>
<feature type="signal peptide" evidence="1">
    <location>
        <begin position="1"/>
        <end position="21"/>
    </location>
</feature>
<sequence length="80" mass="8140">MKAKAATPVARACGSISVARACSTLWNSMAPIPMPISAGTRALQCDVSTAAPKAAAISHVPASIILASPSRETSNFAMRV</sequence>
<keyword evidence="3" id="KW-1185">Reference proteome</keyword>
<protein>
    <recommendedName>
        <fullName evidence="4">Secreted protein</fullName>
    </recommendedName>
</protein>
<evidence type="ECO:0000313" key="2">
    <source>
        <dbReference type="EMBL" id="KAA5610462.1"/>
    </source>
</evidence>
<evidence type="ECO:0008006" key="4">
    <source>
        <dbReference type="Google" id="ProtNLM"/>
    </source>
</evidence>
<dbReference type="EMBL" id="VWPK01000032">
    <property type="protein sequence ID" value="KAA5610462.1"/>
    <property type="molecule type" value="Genomic_DNA"/>
</dbReference>
<dbReference type="AlphaFoldDB" id="A0A5M6IQA6"/>
<name>A0A5M6IQA6_9PROT</name>
<organism evidence="2 3">
    <name type="scientific">Rhodovastum atsumiense</name>
    <dbReference type="NCBI Taxonomy" id="504468"/>
    <lineage>
        <taxon>Bacteria</taxon>
        <taxon>Pseudomonadati</taxon>
        <taxon>Pseudomonadota</taxon>
        <taxon>Alphaproteobacteria</taxon>
        <taxon>Acetobacterales</taxon>
        <taxon>Acetobacteraceae</taxon>
        <taxon>Rhodovastum</taxon>
    </lineage>
</organism>
<accession>A0A5M6IQA6</accession>
<evidence type="ECO:0000256" key="1">
    <source>
        <dbReference type="SAM" id="SignalP"/>
    </source>
</evidence>
<evidence type="ECO:0000313" key="3">
    <source>
        <dbReference type="Proteomes" id="UP000325255"/>
    </source>
</evidence>
<keyword evidence="1" id="KW-0732">Signal</keyword>
<proteinExistence type="predicted"/>
<comment type="caution">
    <text evidence="2">The sequence shown here is derived from an EMBL/GenBank/DDBJ whole genome shotgun (WGS) entry which is preliminary data.</text>
</comment>
<feature type="chain" id="PRO_5024336704" description="Secreted protein" evidence="1">
    <location>
        <begin position="22"/>
        <end position="80"/>
    </location>
</feature>
<reference evidence="2 3" key="1">
    <citation type="submission" date="2019-09" db="EMBL/GenBank/DDBJ databases">
        <title>Genome sequence of Rhodovastum atsumiense, a diverse member of the Acetobacteraceae family of non-sulfur purple photosynthetic bacteria.</title>
        <authorList>
            <person name="Meyer T."/>
            <person name="Kyndt J."/>
        </authorList>
    </citation>
    <scope>NUCLEOTIDE SEQUENCE [LARGE SCALE GENOMIC DNA]</scope>
    <source>
        <strain evidence="2 3">DSM 21279</strain>
    </source>
</reference>